<evidence type="ECO:0000256" key="1">
    <source>
        <dbReference type="SAM" id="SignalP"/>
    </source>
</evidence>
<gene>
    <name evidence="2" type="ORF">RN001_015109</name>
</gene>
<keyword evidence="1" id="KW-0732">Signal</keyword>
<reference evidence="3" key="1">
    <citation type="submission" date="2023-01" db="EMBL/GenBank/DDBJ databases">
        <title>Key to firefly adult light organ development and bioluminescence: homeobox transcription factors regulate luciferase expression and transportation to peroxisome.</title>
        <authorList>
            <person name="Fu X."/>
        </authorList>
    </citation>
    <scope>NUCLEOTIDE SEQUENCE [LARGE SCALE GENOMIC DNA]</scope>
</reference>
<name>A0AAN7PZ32_9COLE</name>
<dbReference type="AlphaFoldDB" id="A0AAN7PZ32"/>
<accession>A0AAN7PZ32</accession>
<proteinExistence type="predicted"/>
<sequence length="302" mass="34841">MEPFILFCAIVFATANCDRYNDNETSPLRRFYIINPEIIPHAVAALNMLIPQPSYNTYPQSYYEHEDIEQESGHSHDSKPIGLITFIKAKQQKQRIKKRRPNGKRVKKIKKGPTKCMPFKVRFTKKSDNKYFYGNKFAPLQRVYRPHSSWSKMNKWRVAPPGAKVTKYTLQEPIPSVISGTPPAAPLYNIYKDNRIPVNEVITPTYIHLLETTNIYNDSEYYQSKSVAPISVNLTEDVLTYKNFASTEKVPTVTPTTGWIPLPKYYRVTQTISKDDGNNLFLTKRCSIQKCWESSTTSIKKL</sequence>
<feature type="chain" id="PRO_5042827920" evidence="1">
    <location>
        <begin position="18"/>
        <end position="302"/>
    </location>
</feature>
<protein>
    <submittedName>
        <fullName evidence="2">Uncharacterized protein</fullName>
    </submittedName>
</protein>
<keyword evidence="3" id="KW-1185">Reference proteome</keyword>
<evidence type="ECO:0000313" key="3">
    <source>
        <dbReference type="Proteomes" id="UP001353858"/>
    </source>
</evidence>
<evidence type="ECO:0000313" key="2">
    <source>
        <dbReference type="EMBL" id="KAK4873080.1"/>
    </source>
</evidence>
<comment type="caution">
    <text evidence="2">The sequence shown here is derived from an EMBL/GenBank/DDBJ whole genome shotgun (WGS) entry which is preliminary data.</text>
</comment>
<dbReference type="Proteomes" id="UP001353858">
    <property type="component" value="Unassembled WGS sequence"/>
</dbReference>
<dbReference type="EMBL" id="JARPUR010000007">
    <property type="protein sequence ID" value="KAK4873080.1"/>
    <property type="molecule type" value="Genomic_DNA"/>
</dbReference>
<organism evidence="2 3">
    <name type="scientific">Aquatica leii</name>
    <dbReference type="NCBI Taxonomy" id="1421715"/>
    <lineage>
        <taxon>Eukaryota</taxon>
        <taxon>Metazoa</taxon>
        <taxon>Ecdysozoa</taxon>
        <taxon>Arthropoda</taxon>
        <taxon>Hexapoda</taxon>
        <taxon>Insecta</taxon>
        <taxon>Pterygota</taxon>
        <taxon>Neoptera</taxon>
        <taxon>Endopterygota</taxon>
        <taxon>Coleoptera</taxon>
        <taxon>Polyphaga</taxon>
        <taxon>Elateriformia</taxon>
        <taxon>Elateroidea</taxon>
        <taxon>Lampyridae</taxon>
        <taxon>Luciolinae</taxon>
        <taxon>Aquatica</taxon>
    </lineage>
</organism>
<feature type="signal peptide" evidence="1">
    <location>
        <begin position="1"/>
        <end position="17"/>
    </location>
</feature>